<dbReference type="PATRIC" id="fig|942150.3.peg.1781"/>
<keyword evidence="1" id="KW-1133">Transmembrane helix</keyword>
<keyword evidence="1" id="KW-0812">Transmembrane</keyword>
<accession>A0A0R2MKJ8</accession>
<feature type="transmembrane region" description="Helical" evidence="1">
    <location>
        <begin position="16"/>
        <end position="37"/>
    </location>
</feature>
<dbReference type="EMBL" id="JQCL01000019">
    <property type="protein sequence ID" value="KRO14232.1"/>
    <property type="molecule type" value="Genomic_DNA"/>
</dbReference>
<name>A0A0R2MKJ8_9LACO</name>
<evidence type="ECO:0000313" key="2">
    <source>
        <dbReference type="EMBL" id="KRO14232.1"/>
    </source>
</evidence>
<dbReference type="STRING" id="942150.IV64_GL001716"/>
<keyword evidence="3" id="KW-1185">Reference proteome</keyword>
<proteinExistence type="predicted"/>
<dbReference type="AlphaFoldDB" id="A0A0R2MKJ8"/>
<gene>
    <name evidence="2" type="ORF">IV64_GL001716</name>
</gene>
<comment type="caution">
    <text evidence="2">The sequence shown here is derived from an EMBL/GenBank/DDBJ whole genome shotgun (WGS) entry which is preliminary data.</text>
</comment>
<keyword evidence="1" id="KW-0472">Membrane</keyword>
<evidence type="ECO:0000256" key="1">
    <source>
        <dbReference type="SAM" id="Phobius"/>
    </source>
</evidence>
<evidence type="ECO:0000313" key="3">
    <source>
        <dbReference type="Proteomes" id="UP000051783"/>
    </source>
</evidence>
<organism evidence="2 3">
    <name type="scientific">Lactiplantibacillus xiangfangensis</name>
    <dbReference type="NCBI Taxonomy" id="942150"/>
    <lineage>
        <taxon>Bacteria</taxon>
        <taxon>Bacillati</taxon>
        <taxon>Bacillota</taxon>
        <taxon>Bacilli</taxon>
        <taxon>Lactobacillales</taxon>
        <taxon>Lactobacillaceae</taxon>
        <taxon>Lactiplantibacillus</taxon>
    </lineage>
</organism>
<reference evidence="2 3" key="1">
    <citation type="journal article" date="2015" name="Genome Announc.">
        <title>Expanding the biotechnology potential of lactobacilli through comparative genomics of 213 strains and associated genera.</title>
        <authorList>
            <person name="Sun Z."/>
            <person name="Harris H.M."/>
            <person name="McCann A."/>
            <person name="Guo C."/>
            <person name="Argimon S."/>
            <person name="Zhang W."/>
            <person name="Yang X."/>
            <person name="Jeffery I.B."/>
            <person name="Cooney J.C."/>
            <person name="Kagawa T.F."/>
            <person name="Liu W."/>
            <person name="Song Y."/>
            <person name="Salvetti E."/>
            <person name="Wrobel A."/>
            <person name="Rasinkangas P."/>
            <person name="Parkhill J."/>
            <person name="Rea M.C."/>
            <person name="O'Sullivan O."/>
            <person name="Ritari J."/>
            <person name="Douillard F.P."/>
            <person name="Paul Ross R."/>
            <person name="Yang R."/>
            <person name="Briner A.E."/>
            <person name="Felis G.E."/>
            <person name="de Vos W.M."/>
            <person name="Barrangou R."/>
            <person name="Klaenhammer T.R."/>
            <person name="Caufield P.W."/>
            <person name="Cui Y."/>
            <person name="Zhang H."/>
            <person name="O'Toole P.W."/>
        </authorList>
    </citation>
    <scope>NUCLEOTIDE SEQUENCE [LARGE SCALE GENOMIC DNA]</scope>
    <source>
        <strain evidence="2 3">LMG 26013</strain>
    </source>
</reference>
<sequence length="67" mass="7251">MALEGGDRMSKVIETWLSNWFTVVLFIGGAVLIAVAAFLFNLVLGYLASGVELCVIAYILDKERGGQ</sequence>
<dbReference type="Proteomes" id="UP000051783">
    <property type="component" value="Unassembled WGS sequence"/>
</dbReference>
<protein>
    <submittedName>
        <fullName evidence="2">Uncharacterized protein</fullName>
    </submittedName>
</protein>
<feature type="transmembrane region" description="Helical" evidence="1">
    <location>
        <begin position="43"/>
        <end position="60"/>
    </location>
</feature>